<keyword evidence="2" id="KW-1185">Reference proteome</keyword>
<dbReference type="Proteomes" id="UP000322000">
    <property type="component" value="Chromosome 5"/>
</dbReference>
<keyword evidence="1" id="KW-1133">Transmembrane helix</keyword>
<proteinExistence type="predicted"/>
<feature type="transmembrane region" description="Helical" evidence="1">
    <location>
        <begin position="62"/>
        <end position="85"/>
    </location>
</feature>
<keyword evidence="1" id="KW-0812">Transmembrane</keyword>
<dbReference type="RefSeq" id="XP_026727704.1">
    <property type="nucleotide sequence ID" value="XM_026871903.1"/>
</dbReference>
<reference evidence="3" key="1">
    <citation type="submission" date="2025-08" db="UniProtKB">
        <authorList>
            <consortium name="RefSeq"/>
        </authorList>
    </citation>
    <scope>IDENTIFICATION</scope>
</reference>
<feature type="transmembrane region" description="Helical" evidence="1">
    <location>
        <begin position="147"/>
        <end position="167"/>
    </location>
</feature>
<keyword evidence="1" id="KW-0472">Membrane</keyword>
<dbReference type="GeneID" id="113493871"/>
<sequence length="254" mass="30028">MRKMKKPCYLSRIDHGEILLNNYVDKEVQKILMPLNILQRITFCPKYRIKSNFITPNDGSTYVISFIFTILFIVIQIANLLFMYYHPSVPAAVLILSIYCKLLHCYGFAMNFIVCIWYSDHNIKLVLAFQEIHRIINIEPSVIQFNMFSWVILVFCFCFILVFYALFVVFMEVALTDMSAIIMVTFDLDIVYAIRLMELLKSKVVLWNIKALEAKDLENKDEELYDKKLFEVFCKIIECYELYKATYQHSVSEK</sequence>
<protein>
    <submittedName>
        <fullName evidence="3">Uncharacterized protein LOC113493871</fullName>
    </submittedName>
</protein>
<organism evidence="2 3">
    <name type="scientific">Trichoplusia ni</name>
    <name type="common">Cabbage looper</name>
    <dbReference type="NCBI Taxonomy" id="7111"/>
    <lineage>
        <taxon>Eukaryota</taxon>
        <taxon>Metazoa</taxon>
        <taxon>Ecdysozoa</taxon>
        <taxon>Arthropoda</taxon>
        <taxon>Hexapoda</taxon>
        <taxon>Insecta</taxon>
        <taxon>Pterygota</taxon>
        <taxon>Neoptera</taxon>
        <taxon>Endopterygota</taxon>
        <taxon>Lepidoptera</taxon>
        <taxon>Glossata</taxon>
        <taxon>Ditrysia</taxon>
        <taxon>Noctuoidea</taxon>
        <taxon>Noctuidae</taxon>
        <taxon>Plusiinae</taxon>
        <taxon>Trichoplusia</taxon>
    </lineage>
</organism>
<feature type="transmembrane region" description="Helical" evidence="1">
    <location>
        <begin position="173"/>
        <end position="194"/>
    </location>
</feature>
<dbReference type="KEGG" id="tnl:113493871"/>
<dbReference type="AlphaFoldDB" id="A0A7E5VHH7"/>
<dbReference type="OrthoDB" id="7490805at2759"/>
<name>A0A7E5VHH7_TRINI</name>
<accession>A0A7E5VHH7</accession>
<feature type="transmembrane region" description="Helical" evidence="1">
    <location>
        <begin position="91"/>
        <end position="118"/>
    </location>
</feature>
<evidence type="ECO:0000313" key="2">
    <source>
        <dbReference type="Proteomes" id="UP000322000"/>
    </source>
</evidence>
<evidence type="ECO:0000256" key="1">
    <source>
        <dbReference type="SAM" id="Phobius"/>
    </source>
</evidence>
<gene>
    <name evidence="3" type="primary">LOC113493871</name>
</gene>
<dbReference type="InParanoid" id="A0A7E5VHH7"/>
<evidence type="ECO:0000313" key="3">
    <source>
        <dbReference type="RefSeq" id="XP_026727704.1"/>
    </source>
</evidence>